<dbReference type="NCBIfam" id="NF004784">
    <property type="entry name" value="PRK06131.1"/>
    <property type="match status" value="1"/>
</dbReference>
<dbReference type="InterPro" id="IPR042096">
    <property type="entry name" value="Dihydro-acid_dehy_C"/>
</dbReference>
<dbReference type="EMBL" id="CP042262">
    <property type="protein sequence ID" value="QDY70535.1"/>
    <property type="molecule type" value="Genomic_DNA"/>
</dbReference>
<reference evidence="8 9" key="1">
    <citation type="submission" date="2019-07" db="EMBL/GenBank/DDBJ databases">
        <title>Litoreibacter alkalisoli sp. nov., isolated from saline-alkaline soil.</title>
        <authorList>
            <person name="Wang S."/>
            <person name="Xu L."/>
            <person name="Xing Y.-T."/>
            <person name="Sun J.-Q."/>
        </authorList>
    </citation>
    <scope>NUCLEOTIDE SEQUENCE [LARGE SCALE GENOMIC DNA]</scope>
    <source>
        <strain evidence="8 9">LN3S51</strain>
        <plasmid evidence="8 9">unnamed1</plasmid>
    </source>
</reference>
<evidence type="ECO:0000313" key="8">
    <source>
        <dbReference type="EMBL" id="QDY70535.1"/>
    </source>
</evidence>
<comment type="similarity">
    <text evidence="1">Belongs to the IlvD/Edd family.</text>
</comment>
<keyword evidence="8" id="KW-0614">Plasmid</keyword>
<keyword evidence="5 8" id="KW-0456">Lyase</keyword>
<dbReference type="InterPro" id="IPR037237">
    <property type="entry name" value="IlvD/EDD_N"/>
</dbReference>
<dbReference type="GO" id="GO:0046872">
    <property type="term" value="F:metal ion binding"/>
    <property type="evidence" value="ECO:0007669"/>
    <property type="project" value="UniProtKB-KW"/>
</dbReference>
<name>A0A5B8I8V9_9RHOB</name>
<protein>
    <submittedName>
        <fullName evidence="8">Dihydroxy-acid dehydratase</fullName>
        <ecNumber evidence="8">4.2.1.9</ecNumber>
    </submittedName>
</protein>
<dbReference type="Proteomes" id="UP000318483">
    <property type="component" value="Plasmid unnamed1"/>
</dbReference>
<dbReference type="InterPro" id="IPR056740">
    <property type="entry name" value="ILV_EDD_C"/>
</dbReference>
<dbReference type="InterPro" id="IPR052352">
    <property type="entry name" value="Sugar_Degrad_Dehydratases"/>
</dbReference>
<dbReference type="InterPro" id="IPR000581">
    <property type="entry name" value="ILV_EDD_N"/>
</dbReference>
<keyword evidence="2" id="KW-0479">Metal-binding</keyword>
<dbReference type="KEGG" id="lit:FPZ52_12585"/>
<dbReference type="PROSITE" id="PS00886">
    <property type="entry name" value="ILVD_EDD_1"/>
    <property type="match status" value="1"/>
</dbReference>
<sequence length="575" mass="61290">MSDNTTRGFARRLTAYGDNDFAQFLRNCFLVARGYGPEALDRPVIAICDTGSDFNPCHATAPQLVEAISRGVSMAGGIPMVFPTISVHESFAHPTSMFLRNLMSMDTEEMLKALPLDAAVLIGGCDKTIPAQLMGAISANVPTLSVTVGPMLTGSHKGQRLGACTDCRRLWGEYRAGTISENELQAAQSQLMASHGTCMVMGTASTMACLAEMLGFMLPGGASIPAVHSERLRHAEASGRRAVEMARLGGPKPQEIVTPESVRNACVALQALGGSTNVAIHLAAIVGRAGIRLDLEDLDRLGNHTPILADLKPVGRLYMQDFHAAGGFPALLRELAKPGLIDTAVTAADGQSWADVLANWPDWRDPDVIRDFDQPVTGGSAIAVLHGSLVPGRAIIKQAAMSPELRQHEGPALVFDGLDDLNARIDHPDLDVTPDHVLVLRNAGPVGAPGMPEAGSIPIPRKLARSGVRDMVRISDARMSGTAYGAVVLHAAPEAALGGPLALVRDGDRIRLDVEARTLDLLVDKEELDRRRADWVAPAIPSRGYARLFATSVQQAELGCDFDFLTAVTQDEHDE</sequence>
<dbReference type="AlphaFoldDB" id="A0A5B8I8V9"/>
<feature type="domain" description="Dihydroxy-acid/6-phosphogluconate dehydratase C-terminal" evidence="7">
    <location>
        <begin position="367"/>
        <end position="560"/>
    </location>
</feature>
<evidence type="ECO:0000256" key="1">
    <source>
        <dbReference type="ARBA" id="ARBA00006486"/>
    </source>
</evidence>
<dbReference type="SUPFAM" id="SSF143975">
    <property type="entry name" value="IlvD/EDD N-terminal domain-like"/>
    <property type="match status" value="1"/>
</dbReference>
<accession>A0A5B8I8V9</accession>
<evidence type="ECO:0000313" key="9">
    <source>
        <dbReference type="Proteomes" id="UP000318483"/>
    </source>
</evidence>
<dbReference type="GO" id="GO:0004160">
    <property type="term" value="F:dihydroxy-acid dehydratase activity"/>
    <property type="evidence" value="ECO:0007669"/>
    <property type="project" value="UniProtKB-EC"/>
</dbReference>
<dbReference type="EC" id="4.2.1.9" evidence="8"/>
<keyword evidence="9" id="KW-1185">Reference proteome</keyword>
<dbReference type="InterPro" id="IPR020558">
    <property type="entry name" value="DiOHA_6PGluconate_deHydtase_CS"/>
</dbReference>
<gene>
    <name evidence="8" type="ORF">FPZ52_12585</name>
</gene>
<geneLocation type="plasmid" evidence="8 9">
    <name>unnamed1</name>
</geneLocation>
<evidence type="ECO:0000259" key="6">
    <source>
        <dbReference type="Pfam" id="PF00920"/>
    </source>
</evidence>
<feature type="domain" description="Dihydroxy-acid/6-phosphogluconate dehydratase N-terminal" evidence="6">
    <location>
        <begin position="42"/>
        <end position="355"/>
    </location>
</feature>
<dbReference type="Gene3D" id="3.50.30.80">
    <property type="entry name" value="IlvD/EDD C-terminal domain-like"/>
    <property type="match status" value="1"/>
</dbReference>
<evidence type="ECO:0000259" key="7">
    <source>
        <dbReference type="Pfam" id="PF24877"/>
    </source>
</evidence>
<dbReference type="Pfam" id="PF00920">
    <property type="entry name" value="ILVD_EDD_N"/>
    <property type="match status" value="1"/>
</dbReference>
<dbReference type="SUPFAM" id="SSF52016">
    <property type="entry name" value="LeuD/IlvD-like"/>
    <property type="match status" value="1"/>
</dbReference>
<proteinExistence type="inferred from homology"/>
<dbReference type="PANTHER" id="PTHR43183:SF1">
    <property type="entry name" value="HYPOTHETICAL DIHYDROXY-ACID DEHYDRATASE (EUROFUNG)-RELATED"/>
    <property type="match status" value="1"/>
</dbReference>
<evidence type="ECO:0000256" key="5">
    <source>
        <dbReference type="ARBA" id="ARBA00023239"/>
    </source>
</evidence>
<keyword evidence="4" id="KW-0411">Iron-sulfur</keyword>
<evidence type="ECO:0000256" key="4">
    <source>
        <dbReference type="ARBA" id="ARBA00023014"/>
    </source>
</evidence>
<evidence type="ECO:0000256" key="3">
    <source>
        <dbReference type="ARBA" id="ARBA00023004"/>
    </source>
</evidence>
<evidence type="ECO:0000256" key="2">
    <source>
        <dbReference type="ARBA" id="ARBA00022723"/>
    </source>
</evidence>
<dbReference type="PANTHER" id="PTHR43183">
    <property type="entry name" value="HYPOTHETICAL DIHYDROXYACID DEHYDRATASE (EUROFUNG)-RELATED"/>
    <property type="match status" value="1"/>
</dbReference>
<dbReference type="GO" id="GO:0051536">
    <property type="term" value="F:iron-sulfur cluster binding"/>
    <property type="evidence" value="ECO:0007669"/>
    <property type="project" value="UniProtKB-KW"/>
</dbReference>
<dbReference type="OrthoDB" id="9807077at2"/>
<dbReference type="RefSeq" id="WP_146365953.1">
    <property type="nucleotide sequence ID" value="NZ_CP042262.1"/>
</dbReference>
<keyword evidence="3" id="KW-0408">Iron</keyword>
<dbReference type="Pfam" id="PF24877">
    <property type="entry name" value="ILV_EDD_C"/>
    <property type="match status" value="1"/>
</dbReference>
<organism evidence="8 9">
    <name type="scientific">Qingshengfaniella alkalisoli</name>
    <dbReference type="NCBI Taxonomy" id="2599296"/>
    <lineage>
        <taxon>Bacteria</taxon>
        <taxon>Pseudomonadati</taxon>
        <taxon>Pseudomonadota</taxon>
        <taxon>Alphaproteobacteria</taxon>
        <taxon>Rhodobacterales</taxon>
        <taxon>Paracoccaceae</taxon>
        <taxon>Qingshengfaniella</taxon>
    </lineage>
</organism>